<keyword evidence="4 10" id="KW-1003">Cell membrane</keyword>
<keyword evidence="7 10" id="KW-0283">Flagellar rotation</keyword>
<proteinExistence type="inferred from homology"/>
<dbReference type="GO" id="GO:0006935">
    <property type="term" value="P:chemotaxis"/>
    <property type="evidence" value="ECO:0007669"/>
    <property type="project" value="UniProtKB-KW"/>
</dbReference>
<evidence type="ECO:0000256" key="2">
    <source>
        <dbReference type="ARBA" id="ARBA00004162"/>
    </source>
</evidence>
<evidence type="ECO:0000256" key="7">
    <source>
        <dbReference type="ARBA" id="ARBA00022779"/>
    </source>
</evidence>
<sequence>MKNKAERENTENKKGGVKWGLIIVLVVVLAFAASAAGTMLTGKYFSKDDNTAGNETEAKTTAISSKQRLVSVDKFVVNLANDGNSDPQYLRIKVSLLVPDGDDAKDIKKHMPLIRDSMIRVLKPKKAADLLKDDGSIDQIKTQVKDALNKDYGHSVVQEVYVTDFVIQ</sequence>
<gene>
    <name evidence="11" type="primary">fliL</name>
    <name evidence="11" type="ORF">LFYK43_13830</name>
</gene>
<evidence type="ECO:0000256" key="4">
    <source>
        <dbReference type="ARBA" id="ARBA00022475"/>
    </source>
</evidence>
<dbReference type="Proteomes" id="UP000286848">
    <property type="component" value="Unassembled WGS sequence"/>
</dbReference>
<keyword evidence="11" id="KW-0969">Cilium</keyword>
<evidence type="ECO:0000313" key="12">
    <source>
        <dbReference type="Proteomes" id="UP000286848"/>
    </source>
</evidence>
<evidence type="ECO:0000256" key="9">
    <source>
        <dbReference type="ARBA" id="ARBA00023136"/>
    </source>
</evidence>
<dbReference type="GO" id="GO:0005886">
    <property type="term" value="C:plasma membrane"/>
    <property type="evidence" value="ECO:0007669"/>
    <property type="project" value="UniProtKB-SubCell"/>
</dbReference>
<dbReference type="GO" id="GO:0071978">
    <property type="term" value="P:bacterial-type flagellum-dependent swarming motility"/>
    <property type="evidence" value="ECO:0007669"/>
    <property type="project" value="TreeGrafter"/>
</dbReference>
<dbReference type="OrthoDB" id="2324206at2"/>
<accession>A0A401ITS6</accession>
<dbReference type="AlphaFoldDB" id="A0A401ITS6"/>
<dbReference type="Pfam" id="PF03748">
    <property type="entry name" value="FliL"/>
    <property type="match status" value="1"/>
</dbReference>
<feature type="transmembrane region" description="Helical" evidence="10">
    <location>
        <begin position="21"/>
        <end position="40"/>
    </location>
</feature>
<keyword evidence="9 10" id="KW-0472">Membrane</keyword>
<keyword evidence="11" id="KW-0282">Flagellum</keyword>
<comment type="function">
    <text evidence="1 10">Controls the rotational direction of flagella during chemotaxis.</text>
</comment>
<keyword evidence="11" id="KW-0966">Cell projection</keyword>
<evidence type="ECO:0000256" key="8">
    <source>
        <dbReference type="ARBA" id="ARBA00022989"/>
    </source>
</evidence>
<keyword evidence="6 10" id="KW-0812">Transmembrane</keyword>
<dbReference type="PANTHER" id="PTHR35091:SF2">
    <property type="entry name" value="FLAGELLAR PROTEIN FLIL"/>
    <property type="match status" value="1"/>
</dbReference>
<comment type="caution">
    <text evidence="11">The sequence shown here is derived from an EMBL/GenBank/DDBJ whole genome shotgun (WGS) entry which is preliminary data.</text>
</comment>
<dbReference type="EMBL" id="BFFP01000021">
    <property type="protein sequence ID" value="GBG94924.1"/>
    <property type="molecule type" value="Genomic_DNA"/>
</dbReference>
<evidence type="ECO:0000256" key="3">
    <source>
        <dbReference type="ARBA" id="ARBA00008281"/>
    </source>
</evidence>
<keyword evidence="8 10" id="KW-1133">Transmembrane helix</keyword>
<keyword evidence="12" id="KW-1185">Reference proteome</keyword>
<evidence type="ECO:0000313" key="11">
    <source>
        <dbReference type="EMBL" id="GBG94924.1"/>
    </source>
</evidence>
<protein>
    <recommendedName>
        <fullName evidence="10">Flagellar protein FliL</fullName>
    </recommendedName>
</protein>
<evidence type="ECO:0000256" key="6">
    <source>
        <dbReference type="ARBA" id="ARBA00022692"/>
    </source>
</evidence>
<comment type="similarity">
    <text evidence="3 10">Belongs to the FliL family.</text>
</comment>
<dbReference type="InterPro" id="IPR005503">
    <property type="entry name" value="FliL"/>
</dbReference>
<dbReference type="RefSeq" id="WP_124976783.1">
    <property type="nucleotide sequence ID" value="NZ_BFFP01000021.1"/>
</dbReference>
<comment type="subcellular location">
    <subcellularLocation>
        <location evidence="2">Cell membrane</location>
        <topology evidence="2">Single-pass membrane protein</topology>
    </subcellularLocation>
</comment>
<evidence type="ECO:0000256" key="5">
    <source>
        <dbReference type="ARBA" id="ARBA00022500"/>
    </source>
</evidence>
<evidence type="ECO:0000256" key="1">
    <source>
        <dbReference type="ARBA" id="ARBA00002254"/>
    </source>
</evidence>
<evidence type="ECO:0000256" key="10">
    <source>
        <dbReference type="RuleBase" id="RU364125"/>
    </source>
</evidence>
<dbReference type="GO" id="GO:0009425">
    <property type="term" value="C:bacterial-type flagellum basal body"/>
    <property type="evidence" value="ECO:0007669"/>
    <property type="project" value="InterPro"/>
</dbReference>
<organism evidence="11 12">
    <name type="scientific">Ligilactobacillus salitolerans</name>
    <dbReference type="NCBI Taxonomy" id="1808352"/>
    <lineage>
        <taxon>Bacteria</taxon>
        <taxon>Bacillati</taxon>
        <taxon>Bacillota</taxon>
        <taxon>Bacilli</taxon>
        <taxon>Lactobacillales</taxon>
        <taxon>Lactobacillaceae</taxon>
        <taxon>Ligilactobacillus</taxon>
    </lineage>
</organism>
<name>A0A401ITS6_9LACO</name>
<dbReference type="PANTHER" id="PTHR35091">
    <property type="entry name" value="FLAGELLAR PROTEIN FLIL"/>
    <property type="match status" value="1"/>
</dbReference>
<keyword evidence="5 10" id="KW-0145">Chemotaxis</keyword>
<reference evidence="11 12" key="1">
    <citation type="journal article" date="2019" name="Int. J. Syst. Evol. Microbiol.">
        <title>Lactobacillus salitolerans sp. nov., a novel lactic acid bacterium isolated from spent mushroom substrates.</title>
        <authorList>
            <person name="Tohno M."/>
            <person name="Tanizawa Y."/>
            <person name="Kojima Y."/>
            <person name="Sakamoto M."/>
            <person name="Nakamura Y."/>
            <person name="Ohkuma M."/>
            <person name="Kobayashi H."/>
        </authorList>
    </citation>
    <scope>NUCLEOTIDE SEQUENCE [LARGE SCALE GENOMIC DNA]</scope>
    <source>
        <strain evidence="11 12">YK43</strain>
    </source>
</reference>